<comment type="caution">
    <text evidence="3">The sequence shown here is derived from an EMBL/GenBank/DDBJ whole genome shotgun (WGS) entry which is preliminary data.</text>
</comment>
<feature type="active site" description="Proton acceptor" evidence="2">
    <location>
        <position position="128"/>
    </location>
</feature>
<comment type="catalytic activity">
    <reaction evidence="2">
        <text>a 3'-end 2',3'-cyclophospho-ribonucleotide-RNA + H2O = a 3'-end 2'-phospho-ribonucleotide-RNA + H(+)</text>
        <dbReference type="Rhea" id="RHEA:11828"/>
        <dbReference type="Rhea" id="RHEA-COMP:10464"/>
        <dbReference type="Rhea" id="RHEA-COMP:17353"/>
        <dbReference type="ChEBI" id="CHEBI:15377"/>
        <dbReference type="ChEBI" id="CHEBI:15378"/>
        <dbReference type="ChEBI" id="CHEBI:83064"/>
        <dbReference type="ChEBI" id="CHEBI:173113"/>
        <dbReference type="EC" id="3.1.4.58"/>
    </reaction>
</comment>
<dbReference type="InterPro" id="IPR009097">
    <property type="entry name" value="Cyclic_Pdiesterase"/>
</dbReference>
<dbReference type="InterPro" id="IPR004175">
    <property type="entry name" value="RNA_CPDase"/>
</dbReference>
<feature type="short sequence motif" description="HXTX 2" evidence="2">
    <location>
        <begin position="128"/>
        <end position="131"/>
    </location>
</feature>
<reference evidence="3 4" key="1">
    <citation type="submission" date="2019-11" db="EMBL/GenBank/DDBJ databases">
        <title>Genome sequences of 17 halophilic strains isolated from different environments.</title>
        <authorList>
            <person name="Furrow R.E."/>
        </authorList>
    </citation>
    <scope>NUCLEOTIDE SEQUENCE [LARGE SCALE GENOMIC DNA]</scope>
    <source>
        <strain evidence="3 4">22506_14_FS</strain>
    </source>
</reference>
<dbReference type="NCBIfam" id="TIGR02258">
    <property type="entry name" value="2_5_ligase"/>
    <property type="match status" value="1"/>
</dbReference>
<evidence type="ECO:0000256" key="2">
    <source>
        <dbReference type="HAMAP-Rule" id="MF_01940"/>
    </source>
</evidence>
<evidence type="ECO:0000313" key="4">
    <source>
        <dbReference type="Proteomes" id="UP000447833"/>
    </source>
</evidence>
<feature type="short sequence motif" description="HXTX 1" evidence="2">
    <location>
        <begin position="42"/>
        <end position="45"/>
    </location>
</feature>
<dbReference type="EC" id="3.1.4.58" evidence="2"/>
<proteinExistence type="inferred from homology"/>
<dbReference type="PANTHER" id="PTHR35561">
    <property type="entry name" value="RNA 2',3'-CYCLIC PHOSPHODIESTERASE"/>
    <property type="match status" value="1"/>
</dbReference>
<feature type="active site" description="Proton donor" evidence="2">
    <location>
        <position position="42"/>
    </location>
</feature>
<comment type="similarity">
    <text evidence="2">Belongs to the 2H phosphoesterase superfamily. ThpR family.</text>
</comment>
<evidence type="ECO:0000313" key="3">
    <source>
        <dbReference type="EMBL" id="MYL62710.1"/>
    </source>
</evidence>
<evidence type="ECO:0000256" key="1">
    <source>
        <dbReference type="ARBA" id="ARBA00022801"/>
    </source>
</evidence>
<keyword evidence="1 2" id="KW-0378">Hydrolase</keyword>
<dbReference type="HAMAP" id="MF_01940">
    <property type="entry name" value="RNA_CPDase"/>
    <property type="match status" value="1"/>
</dbReference>
<dbReference type="Gene3D" id="3.90.1140.10">
    <property type="entry name" value="Cyclic phosphodiesterase"/>
    <property type="match status" value="1"/>
</dbReference>
<dbReference type="AlphaFoldDB" id="A0A845ETH2"/>
<dbReference type="EMBL" id="WMEY01000002">
    <property type="protein sequence ID" value="MYL62710.1"/>
    <property type="molecule type" value="Genomic_DNA"/>
</dbReference>
<dbReference type="GO" id="GO:0004113">
    <property type="term" value="F:2',3'-cyclic-nucleotide 3'-phosphodiesterase activity"/>
    <property type="evidence" value="ECO:0007669"/>
    <property type="project" value="InterPro"/>
</dbReference>
<organism evidence="3 4">
    <name type="scientific">Guptibacillus hwajinpoensis</name>
    <dbReference type="NCBI Taxonomy" id="208199"/>
    <lineage>
        <taxon>Bacteria</taxon>
        <taxon>Bacillati</taxon>
        <taxon>Bacillota</taxon>
        <taxon>Bacilli</taxon>
        <taxon>Bacillales</taxon>
        <taxon>Guptibacillaceae</taxon>
        <taxon>Guptibacillus</taxon>
    </lineage>
</organism>
<gene>
    <name evidence="3" type="primary">thpR</name>
    <name evidence="3" type="ORF">GLW07_04995</name>
</gene>
<dbReference type="Proteomes" id="UP000447833">
    <property type="component" value="Unassembled WGS sequence"/>
</dbReference>
<dbReference type="PANTHER" id="PTHR35561:SF1">
    <property type="entry name" value="RNA 2',3'-CYCLIC PHOSPHODIESTERASE"/>
    <property type="match status" value="1"/>
</dbReference>
<comment type="function">
    <text evidence="2">Hydrolyzes RNA 2',3'-cyclic phosphodiester to an RNA 2'-phosphomonoester.</text>
</comment>
<dbReference type="Pfam" id="PF13563">
    <property type="entry name" value="2_5_RNA_ligase2"/>
    <property type="match status" value="1"/>
</dbReference>
<accession>A0A845ETH2</accession>
<dbReference type="RefSeq" id="WP_160918529.1">
    <property type="nucleotide sequence ID" value="NZ_WMEY01000002.1"/>
</dbReference>
<dbReference type="GO" id="GO:0008664">
    <property type="term" value="F:RNA 2',3'-cyclic 3'-phosphodiesterase activity"/>
    <property type="evidence" value="ECO:0007669"/>
    <property type="project" value="UniProtKB-EC"/>
</dbReference>
<dbReference type="SUPFAM" id="SSF55144">
    <property type="entry name" value="LigT-like"/>
    <property type="match status" value="1"/>
</dbReference>
<name>A0A845ETH2_9BACL</name>
<protein>
    <recommendedName>
        <fullName evidence="2">RNA 2',3'-cyclic phosphodiesterase</fullName>
        <shortName evidence="2">RNA 2',3'-CPDase</shortName>
        <ecNumber evidence="2">3.1.4.58</ecNumber>
    </recommendedName>
</protein>
<sequence>MLNTHYFIALPIQPHLRKTLQEIQMKTHLGFFKHIVYPEDFHITVAFLGGADARQLSDLHEGLERVAKVMQPFNLEVEGLHYFGSESRPRVLYADVIRTNQLEKLHQEVIQLCQFAGFSLKEREYSPHVTLAKKWYDPTKEIKPNWPTLKRESQEVSSVKLYRVAPDETPRYKGVATYEFSN</sequence>